<organism evidence="2 3">
    <name type="scientific">Actomonas aquatica</name>
    <dbReference type="NCBI Taxonomy" id="2866162"/>
    <lineage>
        <taxon>Bacteria</taxon>
        <taxon>Pseudomonadati</taxon>
        <taxon>Verrucomicrobiota</taxon>
        <taxon>Opitutia</taxon>
        <taxon>Opitutales</taxon>
        <taxon>Opitutaceae</taxon>
        <taxon>Actomonas</taxon>
    </lineage>
</organism>
<sequence>MKNLLNYTTLLSVAALVATATFEVAGGTVSSPLPYAVPFATFVFGLLVSTFREDYSAASRGYEPRRAKAILLPADEVFTAAKPSAVTAETPVSWTARHRRTRRAVARA</sequence>
<dbReference type="Proteomes" id="UP000738431">
    <property type="component" value="Chromosome"/>
</dbReference>
<keyword evidence="1" id="KW-0472">Membrane</keyword>
<dbReference type="EMBL" id="CP139781">
    <property type="protein sequence ID" value="WRQ88136.1"/>
    <property type="molecule type" value="Genomic_DNA"/>
</dbReference>
<feature type="transmembrane region" description="Helical" evidence="1">
    <location>
        <begin position="35"/>
        <end position="51"/>
    </location>
</feature>
<gene>
    <name evidence="2" type="ORF">K1X11_001870</name>
</gene>
<keyword evidence="1" id="KW-1133">Transmembrane helix</keyword>
<evidence type="ECO:0000313" key="3">
    <source>
        <dbReference type="Proteomes" id="UP000738431"/>
    </source>
</evidence>
<reference evidence="2 3" key="1">
    <citation type="submission" date="2023-12" db="EMBL/GenBank/DDBJ databases">
        <title>Description of an unclassified Opitutus bacterium of Verrucomicrobiota.</title>
        <authorList>
            <person name="Zhang D.-F."/>
        </authorList>
    </citation>
    <scope>NUCLEOTIDE SEQUENCE [LARGE SCALE GENOMIC DNA]</scope>
    <source>
        <strain evidence="2 3">WL0086</strain>
    </source>
</reference>
<proteinExistence type="predicted"/>
<evidence type="ECO:0000313" key="2">
    <source>
        <dbReference type="EMBL" id="WRQ88136.1"/>
    </source>
</evidence>
<name>A0ABZ1C8W4_9BACT</name>
<protein>
    <submittedName>
        <fullName evidence="2">Uncharacterized protein</fullName>
    </submittedName>
</protein>
<evidence type="ECO:0000256" key="1">
    <source>
        <dbReference type="SAM" id="Phobius"/>
    </source>
</evidence>
<keyword evidence="1" id="KW-0812">Transmembrane</keyword>
<dbReference type="RefSeq" id="WP_221028831.1">
    <property type="nucleotide sequence ID" value="NZ_CP139781.1"/>
</dbReference>
<accession>A0ABZ1C8W4</accession>
<keyword evidence="3" id="KW-1185">Reference proteome</keyword>